<feature type="transmembrane region" description="Helical" evidence="8">
    <location>
        <begin position="74"/>
        <end position="94"/>
    </location>
</feature>
<dbReference type="PANTHER" id="PTHR24240">
    <property type="entry name" value="OPSIN"/>
    <property type="match status" value="1"/>
</dbReference>
<dbReference type="AlphaFoldDB" id="A0A815JN88"/>
<accession>A0A815JN88</accession>
<keyword evidence="5 8" id="KW-0472">Membrane</keyword>
<evidence type="ECO:0000313" key="11">
    <source>
        <dbReference type="EMBL" id="CAF3616071.1"/>
    </source>
</evidence>
<evidence type="ECO:0000256" key="6">
    <source>
        <dbReference type="ARBA" id="ARBA00023170"/>
    </source>
</evidence>
<feature type="transmembrane region" description="Helical" evidence="8">
    <location>
        <begin position="201"/>
        <end position="223"/>
    </location>
</feature>
<feature type="domain" description="G-protein coupled receptors family 1 profile" evidence="9">
    <location>
        <begin position="51"/>
        <end position="334"/>
    </location>
</feature>
<feature type="transmembrane region" description="Helical" evidence="8">
    <location>
        <begin position="32"/>
        <end position="54"/>
    </location>
</feature>
<comment type="subcellular location">
    <subcellularLocation>
        <location evidence="1">Membrane</location>
        <topology evidence="1">Multi-pass membrane protein</topology>
    </subcellularLocation>
</comment>
<dbReference type="PRINTS" id="PR00237">
    <property type="entry name" value="GPCRRHODOPSN"/>
</dbReference>
<dbReference type="SUPFAM" id="SSF81321">
    <property type="entry name" value="Family A G protein-coupled receptor-like"/>
    <property type="match status" value="1"/>
</dbReference>
<keyword evidence="2 8" id="KW-0812">Transmembrane</keyword>
<keyword evidence="6" id="KW-0675">Receptor</keyword>
<dbReference type="GO" id="GO:0016020">
    <property type="term" value="C:membrane"/>
    <property type="evidence" value="ECO:0007669"/>
    <property type="project" value="UniProtKB-SubCell"/>
</dbReference>
<dbReference type="InterPro" id="IPR050125">
    <property type="entry name" value="GPCR_opsins"/>
</dbReference>
<reference evidence="10" key="1">
    <citation type="submission" date="2021-02" db="EMBL/GenBank/DDBJ databases">
        <authorList>
            <person name="Nowell W R."/>
        </authorList>
    </citation>
    <scope>NUCLEOTIDE SEQUENCE</scope>
</reference>
<evidence type="ECO:0000256" key="8">
    <source>
        <dbReference type="SAM" id="Phobius"/>
    </source>
</evidence>
<comment type="caution">
    <text evidence="10">The sequence shown here is derived from an EMBL/GenBank/DDBJ whole genome shotgun (WGS) entry which is preliminary data.</text>
</comment>
<evidence type="ECO:0000256" key="3">
    <source>
        <dbReference type="ARBA" id="ARBA00022989"/>
    </source>
</evidence>
<organism evidence="10 12">
    <name type="scientific">Adineta steineri</name>
    <dbReference type="NCBI Taxonomy" id="433720"/>
    <lineage>
        <taxon>Eukaryota</taxon>
        <taxon>Metazoa</taxon>
        <taxon>Spiralia</taxon>
        <taxon>Gnathifera</taxon>
        <taxon>Rotifera</taxon>
        <taxon>Eurotatoria</taxon>
        <taxon>Bdelloidea</taxon>
        <taxon>Adinetida</taxon>
        <taxon>Adinetidae</taxon>
        <taxon>Adineta</taxon>
    </lineage>
</organism>
<gene>
    <name evidence="11" type="ORF">OKA104_LOCUS7373</name>
    <name evidence="10" type="ORF">VCS650_LOCUS35458</name>
</gene>
<proteinExistence type="predicted"/>
<dbReference type="Proteomes" id="UP000663891">
    <property type="component" value="Unassembled WGS sequence"/>
</dbReference>
<dbReference type="Gene3D" id="1.20.1070.10">
    <property type="entry name" value="Rhodopsin 7-helix transmembrane proteins"/>
    <property type="match status" value="1"/>
</dbReference>
<keyword evidence="7" id="KW-0807">Transducer</keyword>
<dbReference type="Proteomes" id="UP000663881">
    <property type="component" value="Unassembled WGS sequence"/>
</dbReference>
<feature type="transmembrane region" description="Helical" evidence="8">
    <location>
        <begin position="314"/>
        <end position="337"/>
    </location>
</feature>
<feature type="transmembrane region" description="Helical" evidence="8">
    <location>
        <begin position="154"/>
        <end position="173"/>
    </location>
</feature>
<keyword evidence="3 8" id="KW-1133">Transmembrane helix</keyword>
<evidence type="ECO:0000256" key="2">
    <source>
        <dbReference type="ARBA" id="ARBA00022692"/>
    </source>
</evidence>
<evidence type="ECO:0000256" key="1">
    <source>
        <dbReference type="ARBA" id="ARBA00004141"/>
    </source>
</evidence>
<evidence type="ECO:0000259" key="9">
    <source>
        <dbReference type="PROSITE" id="PS50262"/>
    </source>
</evidence>
<dbReference type="InterPro" id="IPR000276">
    <property type="entry name" value="GPCR_Rhodpsn"/>
</dbReference>
<dbReference type="OrthoDB" id="9996086at2759"/>
<keyword evidence="4" id="KW-0297">G-protein coupled receptor</keyword>
<evidence type="ECO:0000256" key="7">
    <source>
        <dbReference type="ARBA" id="ARBA00023224"/>
    </source>
</evidence>
<evidence type="ECO:0000256" key="4">
    <source>
        <dbReference type="ARBA" id="ARBA00023040"/>
    </source>
</evidence>
<name>A0A815JN88_9BILA</name>
<sequence length="354" mass="40693">MSDMSVPVDCLNSIVNSTNLTFVRRATLNECLFSKSAGFILLLVVIISLIINIYSLSITEKNSQISTNDKELTFSMFISSLFIIIISTPSVLIQCFLCRRLCLPIICRIEGFNSFFNGCTTMYMLVALSIIRYITTANSLFSINFQQKIKKYNLSLPTICFILGSIWAVPPLFSHMSSYVPEGLGFHCGLDWYDTSLASRIYFFLLFIGVYFIPMIIIIYINISIQRTIYRLTHLHPKVLLEMNNIDTEDLLCKHISNTFSDEIKQRLQHFYDDQRFVIATRISVIIYLIAWTPYSIIALSQVFGVSFSLYKPWVMTLCALLAKLSMIINPIIYTFILKNREMPAMITIEEKLF</sequence>
<dbReference type="EMBL" id="CAJOAY010000283">
    <property type="protein sequence ID" value="CAF3616071.1"/>
    <property type="molecule type" value="Genomic_DNA"/>
</dbReference>
<dbReference type="EMBL" id="CAJNON010000805">
    <property type="protein sequence ID" value="CAF1382010.1"/>
    <property type="molecule type" value="Genomic_DNA"/>
</dbReference>
<dbReference type="InterPro" id="IPR017452">
    <property type="entry name" value="GPCR_Rhodpsn_7TM"/>
</dbReference>
<evidence type="ECO:0000313" key="10">
    <source>
        <dbReference type="EMBL" id="CAF1382010.1"/>
    </source>
</evidence>
<dbReference type="Pfam" id="PF00001">
    <property type="entry name" value="7tm_1"/>
    <property type="match status" value="1"/>
</dbReference>
<dbReference type="GO" id="GO:0004930">
    <property type="term" value="F:G protein-coupled receptor activity"/>
    <property type="evidence" value="ECO:0007669"/>
    <property type="project" value="UniProtKB-KW"/>
</dbReference>
<feature type="transmembrane region" description="Helical" evidence="8">
    <location>
        <begin position="285"/>
        <end position="308"/>
    </location>
</feature>
<evidence type="ECO:0000256" key="5">
    <source>
        <dbReference type="ARBA" id="ARBA00023136"/>
    </source>
</evidence>
<feature type="transmembrane region" description="Helical" evidence="8">
    <location>
        <begin position="114"/>
        <end position="134"/>
    </location>
</feature>
<protein>
    <recommendedName>
        <fullName evidence="9">G-protein coupled receptors family 1 profile domain-containing protein</fullName>
    </recommendedName>
</protein>
<dbReference type="PROSITE" id="PS50262">
    <property type="entry name" value="G_PROTEIN_RECEP_F1_2"/>
    <property type="match status" value="1"/>
</dbReference>
<evidence type="ECO:0000313" key="12">
    <source>
        <dbReference type="Proteomes" id="UP000663891"/>
    </source>
</evidence>